<reference evidence="4 5" key="1">
    <citation type="submission" date="2016-05" db="EMBL/GenBank/DDBJ databases">
        <title>Nuclear genome of Blastocystis sp. subtype 1 NandII.</title>
        <authorList>
            <person name="Gentekaki E."/>
            <person name="Curtis B."/>
            <person name="Stairs C."/>
            <person name="Eme L."/>
            <person name="Herman E."/>
            <person name="Klimes V."/>
            <person name="Arias M.C."/>
            <person name="Elias M."/>
            <person name="Hilliou F."/>
            <person name="Klute M."/>
            <person name="Malik S.-B."/>
            <person name="Pightling A."/>
            <person name="Rachubinski R."/>
            <person name="Salas D."/>
            <person name="Schlacht A."/>
            <person name="Suga H."/>
            <person name="Archibald J."/>
            <person name="Ball S.G."/>
            <person name="Clark G."/>
            <person name="Dacks J."/>
            <person name="Van Der Giezen M."/>
            <person name="Tsaousis A."/>
            <person name="Roger A."/>
        </authorList>
    </citation>
    <scope>NUCLEOTIDE SEQUENCE [LARGE SCALE GENOMIC DNA]</scope>
    <source>
        <strain evidence="5">ATCC 50177 / NandII</strain>
    </source>
</reference>
<dbReference type="PANTHER" id="PTHR43272">
    <property type="entry name" value="LONG-CHAIN-FATTY-ACID--COA LIGASE"/>
    <property type="match status" value="1"/>
</dbReference>
<dbReference type="STRING" id="478820.A0A196SHX5"/>
<evidence type="ECO:0000259" key="3">
    <source>
        <dbReference type="Pfam" id="PF00501"/>
    </source>
</evidence>
<keyword evidence="1" id="KW-0547">Nucleotide-binding</keyword>
<keyword evidence="2" id="KW-0067">ATP-binding</keyword>
<proteinExistence type="predicted"/>
<sequence>MSNLTIYSQFVEGTENPEKKSSAIFRHPLAMEGLKTGLEGEEKSLLDAFQRGAKLTKTGNCLGYRPVVDGKPQDYKWFSYKEVQEMIEKLSSEMMRLDLCKETKGCGLPVSDGKEARLVGIYSKTRYEWVLAEYACYRCNATVVTLYDSLGVEATTYIMKLTALETVFCDEENAVRTLLAIKKSHPEDTCLRTVIHTDALPQELLDELDQAGVAHHHLAQLIESCSAVLPARAPAPTDICTICFTSGTMGNPKGAIISHQTMLSLELSINQHYKISFTPDDVIIAYLPLAHMFERFVEANALMNGACIGYWRGSVRDMMSDLCVLRPTAFCAVPRILQRIESKIMDSVKEKGRLVQALFQRGLASKLYYLKDNVCTSFLWDHLVFKRIAAKCGLDRCRWILTGSAPISDSIVNRVKCVFSCAVLNGYGMTESGGGTCCSSSMDYCTVGHCGGPVCGIEGKLVSVPEKNYYYTDKVHFRDADDKVGKPILGRGELCFRGPGMFQGYFKNPEATEGSIDEDGWFHTGDIGFVNAENGSIEIVDRIKNIFKLSQGEYIAVEKIENVYKNNELVDQMFVYGNSTQNYIVCVVVPTKEKLLRAVDESGCLADVDVSAMTFKDLCQRKEVRKMVLEKLNETAVKANLFGFERVKNIHLEPEEWSVSNNMLSPSMKLKRFVTQEVYKETINALYSEGPIIS</sequence>
<dbReference type="InterPro" id="IPR000873">
    <property type="entry name" value="AMP-dep_synth/lig_dom"/>
</dbReference>
<organism evidence="4 5">
    <name type="scientific">Blastocystis sp. subtype 1 (strain ATCC 50177 / NandII)</name>
    <dbReference type="NCBI Taxonomy" id="478820"/>
    <lineage>
        <taxon>Eukaryota</taxon>
        <taxon>Sar</taxon>
        <taxon>Stramenopiles</taxon>
        <taxon>Bigyra</taxon>
        <taxon>Opalozoa</taxon>
        <taxon>Opalinata</taxon>
        <taxon>Blastocystidae</taxon>
        <taxon>Blastocystis</taxon>
    </lineage>
</organism>
<name>A0A196SHX5_BLAHN</name>
<dbReference type="Gene3D" id="3.40.50.12780">
    <property type="entry name" value="N-terminal domain of ligase-like"/>
    <property type="match status" value="1"/>
</dbReference>
<evidence type="ECO:0000313" key="5">
    <source>
        <dbReference type="Proteomes" id="UP000078348"/>
    </source>
</evidence>
<gene>
    <name evidence="4" type="ORF">AV274_1637</name>
</gene>
<protein>
    <submittedName>
        <fullName evidence="4">AcylCoA synthetase</fullName>
    </submittedName>
</protein>
<keyword evidence="5" id="KW-1185">Reference proteome</keyword>
<evidence type="ECO:0000256" key="2">
    <source>
        <dbReference type="ARBA" id="ARBA00022840"/>
    </source>
</evidence>
<dbReference type="InterPro" id="IPR042099">
    <property type="entry name" value="ANL_N_sf"/>
</dbReference>
<dbReference type="GO" id="GO:0004467">
    <property type="term" value="F:long-chain fatty acid-CoA ligase activity"/>
    <property type="evidence" value="ECO:0007669"/>
    <property type="project" value="TreeGrafter"/>
</dbReference>
<dbReference type="SUPFAM" id="SSF56801">
    <property type="entry name" value="Acetyl-CoA synthetase-like"/>
    <property type="match status" value="1"/>
</dbReference>
<dbReference type="Pfam" id="PF00501">
    <property type="entry name" value="AMP-binding"/>
    <property type="match status" value="1"/>
</dbReference>
<dbReference type="AlphaFoldDB" id="A0A196SHX5"/>
<dbReference type="GO" id="GO:0016020">
    <property type="term" value="C:membrane"/>
    <property type="evidence" value="ECO:0007669"/>
    <property type="project" value="TreeGrafter"/>
</dbReference>
<feature type="domain" description="AMP-dependent synthetase/ligase" evidence="3">
    <location>
        <begin position="69"/>
        <end position="506"/>
    </location>
</feature>
<comment type="caution">
    <text evidence="4">The sequence shown here is derived from an EMBL/GenBank/DDBJ whole genome shotgun (WGS) entry which is preliminary data.</text>
</comment>
<dbReference type="Proteomes" id="UP000078348">
    <property type="component" value="Unassembled WGS sequence"/>
</dbReference>
<dbReference type="GO" id="GO:0005783">
    <property type="term" value="C:endoplasmic reticulum"/>
    <property type="evidence" value="ECO:0007669"/>
    <property type="project" value="TreeGrafter"/>
</dbReference>
<dbReference type="OrthoDB" id="1700726at2759"/>
<evidence type="ECO:0000313" key="4">
    <source>
        <dbReference type="EMBL" id="OAO16640.1"/>
    </source>
</evidence>
<evidence type="ECO:0000256" key="1">
    <source>
        <dbReference type="ARBA" id="ARBA00022741"/>
    </source>
</evidence>
<dbReference type="EMBL" id="LXWW01000069">
    <property type="protein sequence ID" value="OAO16640.1"/>
    <property type="molecule type" value="Genomic_DNA"/>
</dbReference>
<dbReference type="PANTHER" id="PTHR43272:SF33">
    <property type="entry name" value="AMP-BINDING DOMAIN-CONTAINING PROTEIN-RELATED"/>
    <property type="match status" value="1"/>
</dbReference>
<dbReference type="GO" id="GO:0005524">
    <property type="term" value="F:ATP binding"/>
    <property type="evidence" value="ECO:0007669"/>
    <property type="project" value="UniProtKB-KW"/>
</dbReference>
<accession>A0A196SHX5</accession>